<keyword evidence="1" id="KW-0238">DNA-binding</keyword>
<accession>A0ACC0GZS7</accession>
<comment type="caution">
    <text evidence="1">The sequence shown here is derived from an EMBL/GenBank/DDBJ whole genome shotgun (WGS) entry which is preliminary data.</text>
</comment>
<dbReference type="EMBL" id="CM045764">
    <property type="protein sequence ID" value="KAI8006479.1"/>
    <property type="molecule type" value="Genomic_DNA"/>
</dbReference>
<reference evidence="1 2" key="1">
    <citation type="journal article" date="2022" name="Plant J.">
        <title>Chromosome-level genome of Camellia lanceoleosa provides a valuable resource for understanding genome evolution and self-incompatibility.</title>
        <authorList>
            <person name="Gong W."/>
            <person name="Xiao S."/>
            <person name="Wang L."/>
            <person name="Liao Z."/>
            <person name="Chang Y."/>
            <person name="Mo W."/>
            <person name="Hu G."/>
            <person name="Li W."/>
            <person name="Zhao G."/>
            <person name="Zhu H."/>
            <person name="Hu X."/>
            <person name="Ji K."/>
            <person name="Xiang X."/>
            <person name="Song Q."/>
            <person name="Yuan D."/>
            <person name="Jin S."/>
            <person name="Zhang L."/>
        </authorList>
    </citation>
    <scope>NUCLEOTIDE SEQUENCE [LARGE SCALE GENOMIC DNA]</scope>
    <source>
        <strain evidence="1">SQ_2022a</strain>
    </source>
</reference>
<organism evidence="1 2">
    <name type="scientific">Camellia lanceoleosa</name>
    <dbReference type="NCBI Taxonomy" id="1840588"/>
    <lineage>
        <taxon>Eukaryota</taxon>
        <taxon>Viridiplantae</taxon>
        <taxon>Streptophyta</taxon>
        <taxon>Embryophyta</taxon>
        <taxon>Tracheophyta</taxon>
        <taxon>Spermatophyta</taxon>
        <taxon>Magnoliopsida</taxon>
        <taxon>eudicotyledons</taxon>
        <taxon>Gunneridae</taxon>
        <taxon>Pentapetalae</taxon>
        <taxon>asterids</taxon>
        <taxon>Ericales</taxon>
        <taxon>Theaceae</taxon>
        <taxon>Camellia</taxon>
    </lineage>
</organism>
<proteinExistence type="predicted"/>
<evidence type="ECO:0000313" key="2">
    <source>
        <dbReference type="Proteomes" id="UP001060215"/>
    </source>
</evidence>
<sequence length="199" mass="22090">MSEEEVESKFGGSDNNQEGGYDEDQGESNHLRKKRRYQRHTQVQIQEMENFFKEYPHPDDKQRKVLSRELGLEPLQIKFWFQNKRTQIKNNMLILQESSIDPTGSFVIYAPVDGTAMNTVLHGGNPDNVALLPSGFAVLPDGPGRHGSGIGEANPGGSLVTVSFQILVDSTPTVTIRSVATVNNLITCTVEMIKVAMEN</sequence>
<dbReference type="Proteomes" id="UP001060215">
    <property type="component" value="Chromosome 7"/>
</dbReference>
<keyword evidence="2" id="KW-1185">Reference proteome</keyword>
<name>A0ACC0GZS7_9ERIC</name>
<evidence type="ECO:0000313" key="1">
    <source>
        <dbReference type="EMBL" id="KAI8006479.1"/>
    </source>
</evidence>
<keyword evidence="1" id="KW-0371">Homeobox</keyword>
<protein>
    <submittedName>
        <fullName evidence="1">Homeobox-leucine zipper protein HDG2</fullName>
    </submittedName>
</protein>
<gene>
    <name evidence="1" type="ORF">LOK49_LG07G02484</name>
</gene>